<feature type="region of interest" description="Disordered" evidence="1">
    <location>
        <begin position="1"/>
        <end position="57"/>
    </location>
</feature>
<feature type="compositionally biased region" description="Polar residues" evidence="1">
    <location>
        <begin position="162"/>
        <end position="173"/>
    </location>
</feature>
<organism evidence="2 3">
    <name type="scientific">Botrytis galanthina</name>
    <dbReference type="NCBI Taxonomy" id="278940"/>
    <lineage>
        <taxon>Eukaryota</taxon>
        <taxon>Fungi</taxon>
        <taxon>Dikarya</taxon>
        <taxon>Ascomycota</taxon>
        <taxon>Pezizomycotina</taxon>
        <taxon>Leotiomycetes</taxon>
        <taxon>Helotiales</taxon>
        <taxon>Sclerotiniaceae</taxon>
        <taxon>Botrytis</taxon>
    </lineage>
</organism>
<evidence type="ECO:0000256" key="1">
    <source>
        <dbReference type="SAM" id="MobiDB-lite"/>
    </source>
</evidence>
<dbReference type="OrthoDB" id="10346367at2759"/>
<keyword evidence="3" id="KW-1185">Reference proteome</keyword>
<protein>
    <submittedName>
        <fullName evidence="2">Uncharacterized protein</fullName>
    </submittedName>
</protein>
<evidence type="ECO:0000313" key="3">
    <source>
        <dbReference type="Proteomes" id="UP000308671"/>
    </source>
</evidence>
<evidence type="ECO:0000313" key="2">
    <source>
        <dbReference type="EMBL" id="THV51331.1"/>
    </source>
</evidence>
<dbReference type="AlphaFoldDB" id="A0A4S8R2U4"/>
<gene>
    <name evidence="2" type="ORF">BGAL_0114g00030</name>
</gene>
<sequence length="294" mass="33261">MPNHLTRQRRRKRLIDQTSKVEEETPNEPLQVEVNNQSEEIAATEALSREEGGQEDQSLQRLLRELKIGREAQITVEDSKNQAKKKTLAMIISQAQIKQRAIRNKRENENAENQAKKKALAMIISEAQIKQRGNLSDKPTLNKFVSPAPPKKNCGSGLFQIATPSPDSPSNRSTLRESETTELNTDAVPPEHHDYVGRAREDCENPYMVREQDNSIYAIEDRDAEEYVQKAAEIEGKTREMNVGTESEAAALKRGIKDLERVMSNTARLIGEKRARLHEIKSERKKAKASLGKK</sequence>
<dbReference type="EMBL" id="PQXL01000114">
    <property type="protein sequence ID" value="THV51331.1"/>
    <property type="molecule type" value="Genomic_DNA"/>
</dbReference>
<proteinExistence type="predicted"/>
<dbReference type="Proteomes" id="UP000308671">
    <property type="component" value="Unassembled WGS sequence"/>
</dbReference>
<reference evidence="2 3" key="1">
    <citation type="submission" date="2017-12" db="EMBL/GenBank/DDBJ databases">
        <title>Comparative genomics of Botrytis spp.</title>
        <authorList>
            <person name="Valero-Jimenez C.A."/>
            <person name="Tapia P."/>
            <person name="Veloso J."/>
            <person name="Silva-Moreno E."/>
            <person name="Staats M."/>
            <person name="Valdes J.H."/>
            <person name="Van Kan J.A.L."/>
        </authorList>
    </citation>
    <scope>NUCLEOTIDE SEQUENCE [LARGE SCALE GENOMIC DNA]</scope>
    <source>
        <strain evidence="2 3">MUCL435</strain>
    </source>
</reference>
<feature type="compositionally biased region" description="Basic residues" evidence="1">
    <location>
        <begin position="1"/>
        <end position="13"/>
    </location>
</feature>
<name>A0A4S8R2U4_9HELO</name>
<accession>A0A4S8R2U4</accession>
<feature type="region of interest" description="Disordered" evidence="1">
    <location>
        <begin position="154"/>
        <end position="194"/>
    </location>
</feature>
<comment type="caution">
    <text evidence="2">The sequence shown here is derived from an EMBL/GenBank/DDBJ whole genome shotgun (WGS) entry which is preliminary data.</text>
</comment>